<evidence type="ECO:0000313" key="2">
    <source>
        <dbReference type="Proteomes" id="UP000375470"/>
    </source>
</evidence>
<organism evidence="1 2">
    <name type="scientific">Streptomyces phage Daubenski</name>
    <dbReference type="NCBI Taxonomy" id="2653725"/>
    <lineage>
        <taxon>Viruses</taxon>
        <taxon>Duplodnaviria</taxon>
        <taxon>Heunggongvirae</taxon>
        <taxon>Uroviricota</taxon>
        <taxon>Caudoviricetes</taxon>
        <taxon>Stanwilliamsviridae</taxon>
        <taxon>Boydwoodruffvirinae</taxon>
        <taxon>Samistivirus</taxon>
        <taxon>Samistivirus daubenski</taxon>
    </lineage>
</organism>
<gene>
    <name evidence="1" type="primary">26</name>
    <name evidence="1" type="ORF">SEA_DAUBENSKI_28</name>
</gene>
<evidence type="ECO:0000313" key="1">
    <source>
        <dbReference type="EMBL" id="QGH76338.1"/>
    </source>
</evidence>
<sequence>MTKIDRYAVRIANLQPFPGARSIVETVDVINRGNETIRFTIKTGTDVVFIVEKNTPVEK</sequence>
<dbReference type="RefSeq" id="YP_010104792.1">
    <property type="nucleotide sequence ID" value="NC_055822.1"/>
</dbReference>
<proteinExistence type="predicted"/>
<protein>
    <submittedName>
        <fullName evidence="1">Uncharacterized protein</fullName>
    </submittedName>
</protein>
<dbReference type="GeneID" id="65122740"/>
<keyword evidence="2" id="KW-1185">Reference proteome</keyword>
<name>A0A5Q2WG12_9CAUD</name>
<dbReference type="EMBL" id="MN444876">
    <property type="protein sequence ID" value="QGH76338.1"/>
    <property type="molecule type" value="Genomic_DNA"/>
</dbReference>
<reference evidence="1 2" key="1">
    <citation type="submission" date="2019-09" db="EMBL/GenBank/DDBJ databases">
        <authorList>
            <person name="Cummings J.R."/>
            <person name="Eaglin Z.M."/>
            <person name="Kluemper A.J."/>
            <person name="Powell E.A."/>
            <person name="Stamm J."/>
            <person name="Thompson S.A."/>
            <person name="Tolsma S."/>
            <person name="Caruso S.M."/>
            <person name="Garlena R.A."/>
            <person name="Russell D.A."/>
            <person name="Pope W.H."/>
            <person name="Jacobs-Se D."/>
            <person name="Hatfull G.F."/>
        </authorList>
    </citation>
    <scope>NUCLEOTIDE SEQUENCE [LARGE SCALE GENOMIC DNA]</scope>
</reference>
<dbReference type="KEGG" id="vg:65122740"/>
<dbReference type="Proteomes" id="UP000375470">
    <property type="component" value="Segment"/>
</dbReference>
<accession>A0A5Q2WG12</accession>